<evidence type="ECO:0000313" key="3">
    <source>
        <dbReference type="Proteomes" id="UP001154420"/>
    </source>
</evidence>
<evidence type="ECO:0000313" key="1">
    <source>
        <dbReference type="EMBL" id="NBJ95212.1"/>
    </source>
</evidence>
<proteinExistence type="predicted"/>
<evidence type="ECO:0000313" key="2">
    <source>
        <dbReference type="EMBL" id="NBJ95507.1"/>
    </source>
</evidence>
<dbReference type="Proteomes" id="UP001154420">
    <property type="component" value="Unassembled WGS sequence"/>
</dbReference>
<organism evidence="1 3">
    <name type="scientific">Parablautia muri</name>
    <dbReference type="NCBI Taxonomy" id="2320879"/>
    <lineage>
        <taxon>Bacteria</taxon>
        <taxon>Bacillati</taxon>
        <taxon>Bacillota</taxon>
        <taxon>Clostridia</taxon>
        <taxon>Lachnospirales</taxon>
        <taxon>Lachnospiraceae</taxon>
        <taxon>Parablautia</taxon>
    </lineage>
</organism>
<gene>
    <name evidence="1" type="ORF">D5281_22365</name>
    <name evidence="2" type="ORF">D5281_24065</name>
</gene>
<sequence length="32" mass="3787">ADKISEYFAEDCSSEEIEGIIIQLLDEWKKRQ</sequence>
<name>A0A9X5BM38_9FIRM</name>
<reference evidence="1" key="1">
    <citation type="submission" date="2018-09" db="EMBL/GenBank/DDBJ databases">
        <title>Murine metabolic-syndrome-specific gut microbial biobank.</title>
        <authorList>
            <person name="Liu C."/>
        </authorList>
    </citation>
    <scope>NUCLEOTIDE SEQUENCE</scope>
    <source>
        <strain evidence="1">D42-62</strain>
    </source>
</reference>
<comment type="caution">
    <text evidence="1">The sequence shown here is derived from an EMBL/GenBank/DDBJ whole genome shotgun (WGS) entry which is preliminary data.</text>
</comment>
<keyword evidence="3" id="KW-1185">Reference proteome</keyword>
<accession>A0A9X5BM38</accession>
<protein>
    <submittedName>
        <fullName evidence="1">Chromosome partitioning protein ParB</fullName>
    </submittedName>
</protein>
<dbReference type="EMBL" id="QZDT01000104">
    <property type="protein sequence ID" value="NBJ95507.1"/>
    <property type="molecule type" value="Genomic_DNA"/>
</dbReference>
<dbReference type="EMBL" id="QZDT01000072">
    <property type="protein sequence ID" value="NBJ95212.1"/>
    <property type="molecule type" value="Genomic_DNA"/>
</dbReference>
<dbReference type="AlphaFoldDB" id="A0A9X5BM38"/>
<feature type="non-terminal residue" evidence="1">
    <location>
        <position position="1"/>
    </location>
</feature>